<evidence type="ECO:0000313" key="6">
    <source>
        <dbReference type="EMBL" id="MEP1057340.1"/>
    </source>
</evidence>
<accession>A0ABV0KDR8</accession>
<evidence type="ECO:0000256" key="1">
    <source>
        <dbReference type="ARBA" id="ARBA00022553"/>
    </source>
</evidence>
<proteinExistence type="predicted"/>
<comment type="caution">
    <text evidence="6">The sequence shown here is derived from an EMBL/GenBank/DDBJ whole genome shotgun (WGS) entry which is preliminary data.</text>
</comment>
<reference evidence="6 7" key="1">
    <citation type="submission" date="2022-04" db="EMBL/GenBank/DDBJ databases">
        <title>Positive selection, recombination, and allopatry shape intraspecific diversity of widespread and dominant cyanobacteria.</title>
        <authorList>
            <person name="Wei J."/>
            <person name="Shu W."/>
            <person name="Hu C."/>
        </authorList>
    </citation>
    <scope>NUCLEOTIDE SEQUENCE [LARGE SCALE GENOMIC DNA]</scope>
    <source>
        <strain evidence="6 7">AS-A4</strain>
    </source>
</reference>
<dbReference type="PANTHER" id="PTHR34139">
    <property type="entry name" value="UPF0331 PROTEIN MJ0127"/>
    <property type="match status" value="1"/>
</dbReference>
<evidence type="ECO:0000256" key="4">
    <source>
        <dbReference type="ARBA" id="ARBA00022741"/>
    </source>
</evidence>
<dbReference type="InterPro" id="IPR051813">
    <property type="entry name" value="HepT_RNase_toxin"/>
</dbReference>
<keyword evidence="1" id="KW-0597">Phosphoprotein</keyword>
<dbReference type="EMBL" id="JAMPLM010000002">
    <property type="protein sequence ID" value="MEP1057340.1"/>
    <property type="molecule type" value="Genomic_DNA"/>
</dbReference>
<name>A0ABV0KDR8_9CYAN</name>
<keyword evidence="2" id="KW-1277">Toxin-antitoxin system</keyword>
<evidence type="ECO:0000256" key="5">
    <source>
        <dbReference type="ARBA" id="ARBA00022801"/>
    </source>
</evidence>
<dbReference type="PANTHER" id="PTHR34139:SF1">
    <property type="entry name" value="RNASE MJ1380-RELATED"/>
    <property type="match status" value="1"/>
</dbReference>
<sequence>MSRDNASLLDIAKAAQLILEFTQGLEKPELAANLEKQSAILYQIVIIGEAVKRLSIDFRNQHPVVPWREIAGMRDILTHQYDHVEVDEIWGVIQDDIPQLLSMIEPLLPAQEP</sequence>
<organism evidence="6 7">
    <name type="scientific">Stenomitos frigidus AS-A4</name>
    <dbReference type="NCBI Taxonomy" id="2933935"/>
    <lineage>
        <taxon>Bacteria</taxon>
        <taxon>Bacillati</taxon>
        <taxon>Cyanobacteriota</taxon>
        <taxon>Cyanophyceae</taxon>
        <taxon>Leptolyngbyales</taxon>
        <taxon>Leptolyngbyaceae</taxon>
        <taxon>Stenomitos</taxon>
    </lineage>
</organism>
<protein>
    <submittedName>
        <fullName evidence="6">DUF86 domain-containing protein</fullName>
    </submittedName>
</protein>
<dbReference type="Pfam" id="PF01934">
    <property type="entry name" value="HepT-like"/>
    <property type="match status" value="1"/>
</dbReference>
<keyword evidence="4" id="KW-0547">Nucleotide-binding</keyword>
<gene>
    <name evidence="6" type="ORF">NDI38_02755</name>
</gene>
<evidence type="ECO:0000256" key="2">
    <source>
        <dbReference type="ARBA" id="ARBA00022649"/>
    </source>
</evidence>
<dbReference type="Proteomes" id="UP001476950">
    <property type="component" value="Unassembled WGS sequence"/>
</dbReference>
<dbReference type="RefSeq" id="WP_190450311.1">
    <property type="nucleotide sequence ID" value="NZ_JAMPLM010000002.1"/>
</dbReference>
<evidence type="ECO:0000313" key="7">
    <source>
        <dbReference type="Proteomes" id="UP001476950"/>
    </source>
</evidence>
<evidence type="ECO:0000256" key="3">
    <source>
        <dbReference type="ARBA" id="ARBA00022722"/>
    </source>
</evidence>
<dbReference type="InterPro" id="IPR008201">
    <property type="entry name" value="HepT-like"/>
</dbReference>
<keyword evidence="7" id="KW-1185">Reference proteome</keyword>
<dbReference type="SUPFAM" id="SSF81593">
    <property type="entry name" value="Nucleotidyltransferase substrate binding subunit/domain"/>
    <property type="match status" value="1"/>
</dbReference>
<keyword evidence="3" id="KW-0540">Nuclease</keyword>
<keyword evidence="5" id="KW-0378">Hydrolase</keyword>